<proteinExistence type="predicted"/>
<keyword evidence="4 6" id="KW-1133">Transmembrane helix</keyword>
<keyword evidence="5 6" id="KW-0472">Membrane</keyword>
<gene>
    <name evidence="7" type="ORF">DNFV4_02502</name>
</gene>
<feature type="transmembrane region" description="Helical" evidence="6">
    <location>
        <begin position="284"/>
        <end position="301"/>
    </location>
</feature>
<evidence type="ECO:0000256" key="1">
    <source>
        <dbReference type="ARBA" id="ARBA00004141"/>
    </source>
</evidence>
<feature type="transmembrane region" description="Helical" evidence="6">
    <location>
        <begin position="406"/>
        <end position="424"/>
    </location>
</feature>
<organism evidence="7 8">
    <name type="scientific">Nitrospira tepida</name>
    <dbReference type="NCBI Taxonomy" id="2973512"/>
    <lineage>
        <taxon>Bacteria</taxon>
        <taxon>Pseudomonadati</taxon>
        <taxon>Nitrospirota</taxon>
        <taxon>Nitrospiria</taxon>
        <taxon>Nitrospirales</taxon>
        <taxon>Nitrospiraceae</taxon>
        <taxon>Nitrospira</taxon>
    </lineage>
</organism>
<feature type="transmembrane region" description="Helical" evidence="6">
    <location>
        <begin position="41"/>
        <end position="59"/>
    </location>
</feature>
<feature type="transmembrane region" description="Helical" evidence="6">
    <location>
        <begin position="65"/>
        <end position="84"/>
    </location>
</feature>
<evidence type="ECO:0000256" key="5">
    <source>
        <dbReference type="ARBA" id="ARBA00023136"/>
    </source>
</evidence>
<dbReference type="GO" id="GO:0016020">
    <property type="term" value="C:membrane"/>
    <property type="evidence" value="ECO:0007669"/>
    <property type="project" value="UniProtKB-SubCell"/>
</dbReference>
<feature type="transmembrane region" description="Helical" evidence="6">
    <location>
        <begin position="647"/>
        <end position="664"/>
    </location>
</feature>
<dbReference type="NCBIfam" id="TIGR00733">
    <property type="entry name" value="OPT family oligopeptide transporter"/>
    <property type="match status" value="1"/>
</dbReference>
<feature type="transmembrane region" description="Helical" evidence="6">
    <location>
        <begin position="346"/>
        <end position="364"/>
    </location>
</feature>
<keyword evidence="3 6" id="KW-0812">Transmembrane</keyword>
<evidence type="ECO:0000256" key="3">
    <source>
        <dbReference type="ARBA" id="ARBA00022692"/>
    </source>
</evidence>
<feature type="transmembrane region" description="Helical" evidence="6">
    <location>
        <begin position="128"/>
        <end position="148"/>
    </location>
</feature>
<dbReference type="AlphaFoldDB" id="A0AA86MZR0"/>
<feature type="transmembrane region" description="Helical" evidence="6">
    <location>
        <begin position="371"/>
        <end position="394"/>
    </location>
</feature>
<keyword evidence="8" id="KW-1185">Reference proteome</keyword>
<evidence type="ECO:0000313" key="8">
    <source>
        <dbReference type="Proteomes" id="UP001179121"/>
    </source>
</evidence>
<accession>A0AA86MZR0</accession>
<dbReference type="PANTHER" id="PTHR31645">
    <property type="entry name" value="OLIGOPEPTIDE TRANSPORTER YGL114W-RELATED"/>
    <property type="match status" value="1"/>
</dbReference>
<comment type="subcellular location">
    <subcellularLocation>
        <location evidence="1">Membrane</location>
        <topology evidence="1">Multi-pass membrane protein</topology>
    </subcellularLocation>
</comment>
<feature type="transmembrane region" description="Helical" evidence="6">
    <location>
        <begin position="220"/>
        <end position="238"/>
    </location>
</feature>
<dbReference type="GO" id="GO:0035673">
    <property type="term" value="F:oligopeptide transmembrane transporter activity"/>
    <property type="evidence" value="ECO:0007669"/>
    <property type="project" value="InterPro"/>
</dbReference>
<feature type="transmembrane region" description="Helical" evidence="6">
    <location>
        <begin position="529"/>
        <end position="547"/>
    </location>
</feature>
<evidence type="ECO:0000256" key="6">
    <source>
        <dbReference type="SAM" id="Phobius"/>
    </source>
</evidence>
<feature type="transmembrane region" description="Helical" evidence="6">
    <location>
        <begin position="471"/>
        <end position="492"/>
    </location>
</feature>
<dbReference type="EMBL" id="OX365700">
    <property type="protein sequence ID" value="CAI4032077.1"/>
    <property type="molecule type" value="Genomic_DNA"/>
</dbReference>
<dbReference type="KEGG" id="nti:DNFV4_02502"/>
<dbReference type="NCBIfam" id="TIGR00728">
    <property type="entry name" value="OPT_sfam"/>
    <property type="match status" value="1"/>
</dbReference>
<dbReference type="InterPro" id="IPR045035">
    <property type="entry name" value="YSL-like"/>
</dbReference>
<name>A0AA86MZR0_9BACT</name>
<reference evidence="7" key="1">
    <citation type="submission" date="2022-10" db="EMBL/GenBank/DDBJ databases">
        <authorList>
            <person name="Koch H."/>
        </authorList>
    </citation>
    <scope>NUCLEOTIDE SEQUENCE</scope>
    <source>
        <strain evidence="7">DNF</strain>
    </source>
</reference>
<evidence type="ECO:0000256" key="2">
    <source>
        <dbReference type="ARBA" id="ARBA00022448"/>
    </source>
</evidence>
<evidence type="ECO:0000313" key="7">
    <source>
        <dbReference type="EMBL" id="CAI4032077.1"/>
    </source>
</evidence>
<feature type="transmembrane region" description="Helical" evidence="6">
    <location>
        <begin position="431"/>
        <end position="451"/>
    </location>
</feature>
<dbReference type="RefSeq" id="WP_289268826.1">
    <property type="nucleotide sequence ID" value="NZ_OX365700.1"/>
</dbReference>
<dbReference type="Pfam" id="PF03169">
    <property type="entry name" value="OPT"/>
    <property type="match status" value="1"/>
</dbReference>
<dbReference type="InterPro" id="IPR004813">
    <property type="entry name" value="OPT"/>
</dbReference>
<feature type="transmembrane region" description="Helical" evidence="6">
    <location>
        <begin position="104"/>
        <end position="122"/>
    </location>
</feature>
<feature type="transmembrane region" description="Helical" evidence="6">
    <location>
        <begin position="601"/>
        <end position="627"/>
    </location>
</feature>
<dbReference type="PANTHER" id="PTHR31645:SF0">
    <property type="entry name" value="OLIGOPEPTIDE TRANSPORTER YGL114W-RELATED"/>
    <property type="match status" value="1"/>
</dbReference>
<feature type="transmembrane region" description="Helical" evidence="6">
    <location>
        <begin position="244"/>
        <end position="263"/>
    </location>
</feature>
<feature type="transmembrane region" description="Helical" evidence="6">
    <location>
        <begin position="567"/>
        <end position="589"/>
    </location>
</feature>
<dbReference type="InterPro" id="IPR004814">
    <property type="entry name" value="Oligopep_transpt"/>
</dbReference>
<dbReference type="Proteomes" id="UP001179121">
    <property type="component" value="Chromosome"/>
</dbReference>
<sequence length="672" mass="70234">MNDDTMPVDSHDEIAAFRSSTPTDEPVVPAATHLPEITGKALILSLLLSVVLAGANAYLGLFAGMTVSASIPAAVVSMTLFRLFKTSNILENNIVQTAASSGEALAAGVIFTLPALLILGYWQTFDYWQTTLLALVGGLLGVLFTIPLRRVLILDPKLRFPEGVATAEVLKAGAASSGRGNGIRPLMIASLLGAWAKFGESGLRLWSEAAEGAVRFGSTVFYGGVNLSPALLAVGFIIKAEIAAVVFAGGILGWLILLPLYGLSPDSQPSDALTTARMIWSQQIRYVGIGAMLVGGLWTLVQVRRPLLEGLFRLRRSSAGVFAARTQAVASERTEAIPRTERDTPLFVLIVLLVAAWASVMLVYQSVVENMLWAAVMSLAMTTAAFLFSTVAGYMAGLVGSSSNPVSGVTIATIMLSAVLLLLLMGTGHPAGPPAAILIGAVVCCAAAMGGDNLQDLKTGRIVGSTPWKQQVMQVVGVTGGAIVIVPILSLLHAKYGIGVSSDSHPHPLAAPQATLMASLAQGVFHGGLPWALVGLGALLAAAVIVVDQQCARRAGGFRVPVLAVALGIYLPFKLTAAVMVGGLIRTLANRQRRDSSEAEGIGLLFAAGLVTGEALMGIFLAIPVAVSSLWPWISSDPFQLFAVPPFGAWLGVLTVGLIGWQLYRQDSGSDR</sequence>
<keyword evidence="2" id="KW-0813">Transport</keyword>
<protein>
    <submittedName>
        <fullName evidence="7">Oligopeptide transporter, OPT family</fullName>
    </submittedName>
</protein>
<evidence type="ECO:0000256" key="4">
    <source>
        <dbReference type="ARBA" id="ARBA00022989"/>
    </source>
</evidence>